<dbReference type="STRING" id="947166.A0A1D1V677"/>
<evidence type="ECO:0000256" key="7">
    <source>
        <dbReference type="ARBA" id="ARBA00022692"/>
    </source>
</evidence>
<dbReference type="SUPFAM" id="SSF56655">
    <property type="entry name" value="Carbohydrate phosphatase"/>
    <property type="match status" value="1"/>
</dbReference>
<feature type="binding site" evidence="14">
    <location>
        <position position="163"/>
    </location>
    <ligand>
        <name>Mg(2+)</name>
        <dbReference type="ChEBI" id="CHEBI:18420"/>
        <label>1</label>
        <note>catalytic</note>
    </ligand>
</feature>
<dbReference type="FunFam" id="3.30.540.10:FF:000012">
    <property type="entry name" value="Blast:Putative inositol monophosphatase 3"/>
    <property type="match status" value="1"/>
</dbReference>
<feature type="binding site" evidence="14">
    <location>
        <position position="161"/>
    </location>
    <ligand>
        <name>Mg(2+)</name>
        <dbReference type="ChEBI" id="CHEBI:18420"/>
        <label>1</label>
        <note>catalytic</note>
    </ligand>
</feature>
<evidence type="ECO:0000313" key="15">
    <source>
        <dbReference type="EMBL" id="GAU96255.1"/>
    </source>
</evidence>
<evidence type="ECO:0000256" key="6">
    <source>
        <dbReference type="ARBA" id="ARBA00013106"/>
    </source>
</evidence>
<name>A0A1D1V677_RAMVA</name>
<keyword evidence="11" id="KW-1133">Transmembrane helix</keyword>
<keyword evidence="10 14" id="KW-0460">Magnesium</keyword>
<accession>A0A1D1V677</accession>
<dbReference type="GO" id="GO:0052834">
    <property type="term" value="F:inositol monophosphate phosphatase activity"/>
    <property type="evidence" value="ECO:0007669"/>
    <property type="project" value="UniProtKB-EC"/>
</dbReference>
<comment type="pathway">
    <text evidence="4">Polyol metabolism; myo-inositol biosynthesis; myo-inositol from D-glucose 6-phosphate: step 2/2.</text>
</comment>
<evidence type="ECO:0000256" key="4">
    <source>
        <dbReference type="ARBA" id="ARBA00005152"/>
    </source>
</evidence>
<evidence type="ECO:0000256" key="5">
    <source>
        <dbReference type="ARBA" id="ARBA00009759"/>
    </source>
</evidence>
<keyword evidence="12" id="KW-0472">Membrane</keyword>
<evidence type="ECO:0000256" key="10">
    <source>
        <dbReference type="ARBA" id="ARBA00022842"/>
    </source>
</evidence>
<dbReference type="PANTHER" id="PTHR43028">
    <property type="entry name" value="3'(2'),5'-BISPHOSPHATE NUCLEOTIDASE 1"/>
    <property type="match status" value="1"/>
</dbReference>
<evidence type="ECO:0000256" key="1">
    <source>
        <dbReference type="ARBA" id="ARBA00001033"/>
    </source>
</evidence>
<dbReference type="OrthoDB" id="74460at2759"/>
<dbReference type="EC" id="3.1.3.25" evidence="6"/>
<protein>
    <recommendedName>
        <fullName evidence="6">inositol-phosphate phosphatase</fullName>
        <ecNumber evidence="6">3.1.3.25</ecNumber>
    </recommendedName>
    <alternativeName>
        <fullName evidence="13">Myo-inositol monophosphatase A3</fullName>
    </alternativeName>
</protein>
<proteinExistence type="inferred from homology"/>
<evidence type="ECO:0000256" key="12">
    <source>
        <dbReference type="ARBA" id="ARBA00023136"/>
    </source>
</evidence>
<feature type="binding site" evidence="14">
    <location>
        <position position="115"/>
    </location>
    <ligand>
        <name>Mg(2+)</name>
        <dbReference type="ChEBI" id="CHEBI:18420"/>
        <label>1</label>
        <note>catalytic</note>
    </ligand>
</feature>
<dbReference type="InterPro" id="IPR050725">
    <property type="entry name" value="CysQ/Inositol_MonoPase"/>
</dbReference>
<feature type="binding site" evidence="14">
    <location>
        <position position="164"/>
    </location>
    <ligand>
        <name>Mg(2+)</name>
        <dbReference type="ChEBI" id="CHEBI:18420"/>
        <label>1</label>
        <note>catalytic</note>
    </ligand>
</feature>
<dbReference type="Pfam" id="PF00459">
    <property type="entry name" value="Inositol_P"/>
    <property type="match status" value="1"/>
</dbReference>
<comment type="subcellular location">
    <subcellularLocation>
        <location evidence="3">Membrane</location>
        <topology evidence="3">Single-pass membrane protein</topology>
    </subcellularLocation>
</comment>
<dbReference type="Gene3D" id="3.30.540.10">
    <property type="entry name" value="Fructose-1,6-Bisphosphatase, subunit A, domain 1"/>
    <property type="match status" value="1"/>
</dbReference>
<comment type="catalytic activity">
    <reaction evidence="1">
        <text>a myo-inositol phosphate + H2O = myo-inositol + phosphate</text>
        <dbReference type="Rhea" id="RHEA:24056"/>
        <dbReference type="ChEBI" id="CHEBI:15377"/>
        <dbReference type="ChEBI" id="CHEBI:17268"/>
        <dbReference type="ChEBI" id="CHEBI:43474"/>
        <dbReference type="ChEBI" id="CHEBI:84139"/>
        <dbReference type="EC" id="3.1.3.25"/>
    </reaction>
</comment>
<feature type="binding site" evidence="14">
    <location>
        <position position="288"/>
    </location>
    <ligand>
        <name>Mg(2+)</name>
        <dbReference type="ChEBI" id="CHEBI:18420"/>
        <label>1</label>
        <note>catalytic</note>
    </ligand>
</feature>
<keyword evidence="9" id="KW-0378">Hydrolase</keyword>
<evidence type="ECO:0000256" key="14">
    <source>
        <dbReference type="PIRSR" id="PIRSR600760-2"/>
    </source>
</evidence>
<keyword evidence="8 14" id="KW-0479">Metal-binding</keyword>
<organism evidence="15 16">
    <name type="scientific">Ramazzottius varieornatus</name>
    <name type="common">Water bear</name>
    <name type="synonym">Tardigrade</name>
    <dbReference type="NCBI Taxonomy" id="947166"/>
    <lineage>
        <taxon>Eukaryota</taxon>
        <taxon>Metazoa</taxon>
        <taxon>Ecdysozoa</taxon>
        <taxon>Tardigrada</taxon>
        <taxon>Eutardigrada</taxon>
        <taxon>Parachela</taxon>
        <taxon>Hypsibioidea</taxon>
        <taxon>Ramazzottiidae</taxon>
        <taxon>Ramazzottius</taxon>
    </lineage>
</organism>
<comment type="similarity">
    <text evidence="5">Belongs to the inositol monophosphatase superfamily.</text>
</comment>
<dbReference type="GO" id="GO:0012505">
    <property type="term" value="C:endomembrane system"/>
    <property type="evidence" value="ECO:0007669"/>
    <property type="project" value="TreeGrafter"/>
</dbReference>
<reference evidence="15 16" key="1">
    <citation type="journal article" date="2016" name="Nat. Commun.">
        <title>Extremotolerant tardigrade genome and improved radiotolerance of human cultured cells by tardigrade-unique protein.</title>
        <authorList>
            <person name="Hashimoto T."/>
            <person name="Horikawa D.D."/>
            <person name="Saito Y."/>
            <person name="Kuwahara H."/>
            <person name="Kozuka-Hata H."/>
            <person name="Shin-I T."/>
            <person name="Minakuchi Y."/>
            <person name="Ohishi K."/>
            <person name="Motoyama A."/>
            <person name="Aizu T."/>
            <person name="Enomoto A."/>
            <person name="Kondo K."/>
            <person name="Tanaka S."/>
            <person name="Hara Y."/>
            <person name="Koshikawa S."/>
            <person name="Sagara H."/>
            <person name="Miura T."/>
            <person name="Yokobori S."/>
            <person name="Miyagawa K."/>
            <person name="Suzuki Y."/>
            <person name="Kubo T."/>
            <person name="Oyama M."/>
            <person name="Kohara Y."/>
            <person name="Fujiyama A."/>
            <person name="Arakawa K."/>
            <person name="Katayama T."/>
            <person name="Toyoda A."/>
            <person name="Kunieda T."/>
        </authorList>
    </citation>
    <scope>NUCLEOTIDE SEQUENCE [LARGE SCALE GENOMIC DNA]</scope>
    <source>
        <strain evidence="15 16">YOKOZUNA-1</strain>
    </source>
</reference>
<dbReference type="Gene3D" id="3.40.190.80">
    <property type="match status" value="1"/>
</dbReference>
<dbReference type="EMBL" id="BDGG01000003">
    <property type="protein sequence ID" value="GAU96255.1"/>
    <property type="molecule type" value="Genomic_DNA"/>
</dbReference>
<dbReference type="PANTHER" id="PTHR43028:SF4">
    <property type="entry name" value="INOSITOL MONOPHOSPHATASE 3"/>
    <property type="match status" value="1"/>
</dbReference>
<evidence type="ECO:0000256" key="11">
    <source>
        <dbReference type="ARBA" id="ARBA00022989"/>
    </source>
</evidence>
<keyword evidence="16" id="KW-1185">Reference proteome</keyword>
<sequence>MSWRWSPASVLILLVAASVLLFVLYGLTAAPEVSSHSADSAMSATISLRSLLCVSLLAARRGGIEVKNVHEKLIKNVKSKDGSLKNPVTDGDMRSHHAMLRTLKDAFPHLKVTSEEHDPEAESQYANVHVGPADIACPEEVSKEIPDDTNLPVRDLHVWIDPLDATQEYTESLLNYVTTMVGIAVNGKAVAGVIHKPFEDMEDQQTFWAWKDHGISPNLQPPTTSSSSNIKVIVSRSHSGDVDEVARKGFAGKSIEVLSAGGAGYKTLEVAAGRASVYLHTTKIKKWDLCAPNGILNALGGRLSSFDGDEIDYSPGDAVHRGGVIAAHVDHAMYLDIFTSLSATSFRFREDS</sequence>
<comment type="cofactor">
    <cofactor evidence="2 14">
        <name>Mg(2+)</name>
        <dbReference type="ChEBI" id="CHEBI:18420"/>
    </cofactor>
</comment>
<evidence type="ECO:0000313" key="16">
    <source>
        <dbReference type="Proteomes" id="UP000186922"/>
    </source>
</evidence>
<comment type="caution">
    <text evidence="15">The sequence shown here is derived from an EMBL/GenBank/DDBJ whole genome shotgun (WGS) entry which is preliminary data.</text>
</comment>
<keyword evidence="7" id="KW-0812">Transmembrane</keyword>
<gene>
    <name evidence="15" type="primary">RvY_07726-1</name>
    <name evidence="15" type="synonym">RvY_07726.1</name>
    <name evidence="15" type="ORF">RvY_07726</name>
</gene>
<evidence type="ECO:0000256" key="8">
    <source>
        <dbReference type="ARBA" id="ARBA00022723"/>
    </source>
</evidence>
<evidence type="ECO:0000256" key="2">
    <source>
        <dbReference type="ARBA" id="ARBA00001946"/>
    </source>
</evidence>
<dbReference type="GO" id="GO:0005737">
    <property type="term" value="C:cytoplasm"/>
    <property type="evidence" value="ECO:0007669"/>
    <property type="project" value="UniProtKB-ARBA"/>
</dbReference>
<dbReference type="GO" id="GO:0046872">
    <property type="term" value="F:metal ion binding"/>
    <property type="evidence" value="ECO:0007669"/>
    <property type="project" value="UniProtKB-KW"/>
</dbReference>
<evidence type="ECO:0000256" key="9">
    <source>
        <dbReference type="ARBA" id="ARBA00022801"/>
    </source>
</evidence>
<dbReference type="AlphaFoldDB" id="A0A1D1V677"/>
<dbReference type="GO" id="GO:0008254">
    <property type="term" value="F:3'-nucleotidase activity"/>
    <property type="evidence" value="ECO:0007669"/>
    <property type="project" value="TreeGrafter"/>
</dbReference>
<dbReference type="GO" id="GO:0016020">
    <property type="term" value="C:membrane"/>
    <property type="evidence" value="ECO:0007669"/>
    <property type="project" value="UniProtKB-SubCell"/>
</dbReference>
<dbReference type="InterPro" id="IPR000760">
    <property type="entry name" value="Inositol_monophosphatase-like"/>
</dbReference>
<evidence type="ECO:0000256" key="3">
    <source>
        <dbReference type="ARBA" id="ARBA00004167"/>
    </source>
</evidence>
<dbReference type="Proteomes" id="UP000186922">
    <property type="component" value="Unassembled WGS sequence"/>
</dbReference>
<evidence type="ECO:0000256" key="13">
    <source>
        <dbReference type="ARBA" id="ARBA00042119"/>
    </source>
</evidence>